<feature type="domain" description="OmpR/PhoB-type" evidence="9">
    <location>
        <begin position="126"/>
        <end position="225"/>
    </location>
</feature>
<keyword evidence="3" id="KW-0805">Transcription regulation</keyword>
<evidence type="ECO:0000259" key="8">
    <source>
        <dbReference type="PROSITE" id="PS50110"/>
    </source>
</evidence>
<keyword evidence="1 6" id="KW-0597">Phosphoprotein</keyword>
<feature type="domain" description="Response regulatory" evidence="8">
    <location>
        <begin position="4"/>
        <end position="117"/>
    </location>
</feature>
<gene>
    <name evidence="10" type="ORF">JQC93_00770</name>
</gene>
<evidence type="ECO:0000256" key="4">
    <source>
        <dbReference type="ARBA" id="ARBA00023125"/>
    </source>
</evidence>
<dbReference type="SUPFAM" id="SSF52172">
    <property type="entry name" value="CheY-like"/>
    <property type="match status" value="1"/>
</dbReference>
<dbReference type="PROSITE" id="PS50110">
    <property type="entry name" value="RESPONSE_REGULATORY"/>
    <property type="match status" value="1"/>
</dbReference>
<evidence type="ECO:0000256" key="3">
    <source>
        <dbReference type="ARBA" id="ARBA00023015"/>
    </source>
</evidence>
<evidence type="ECO:0000259" key="9">
    <source>
        <dbReference type="PROSITE" id="PS51755"/>
    </source>
</evidence>
<evidence type="ECO:0000313" key="11">
    <source>
        <dbReference type="Proteomes" id="UP000809621"/>
    </source>
</evidence>
<dbReference type="Proteomes" id="UP000809621">
    <property type="component" value="Unassembled WGS sequence"/>
</dbReference>
<dbReference type="InterPro" id="IPR001789">
    <property type="entry name" value="Sig_transdc_resp-reg_receiver"/>
</dbReference>
<dbReference type="EMBL" id="JAFEUM010000001">
    <property type="protein sequence ID" value="MBM7034921.1"/>
    <property type="molecule type" value="Genomic_DNA"/>
</dbReference>
<evidence type="ECO:0000256" key="5">
    <source>
        <dbReference type="ARBA" id="ARBA00023163"/>
    </source>
</evidence>
<reference evidence="10 11" key="1">
    <citation type="submission" date="2021-02" db="EMBL/GenBank/DDBJ databases">
        <authorList>
            <person name="Park J.-S."/>
        </authorList>
    </citation>
    <scope>NUCLEOTIDE SEQUENCE [LARGE SCALE GENOMIC DNA]</scope>
    <source>
        <strain evidence="10 11">188UL20-2</strain>
    </source>
</reference>
<evidence type="ECO:0000256" key="2">
    <source>
        <dbReference type="ARBA" id="ARBA00023012"/>
    </source>
</evidence>
<dbReference type="InterPro" id="IPR011006">
    <property type="entry name" value="CheY-like_superfamily"/>
</dbReference>
<organism evidence="10 11">
    <name type="scientific">Vibrio ulleungensis</name>
    <dbReference type="NCBI Taxonomy" id="2807619"/>
    <lineage>
        <taxon>Bacteria</taxon>
        <taxon>Pseudomonadati</taxon>
        <taxon>Pseudomonadota</taxon>
        <taxon>Gammaproteobacteria</taxon>
        <taxon>Vibrionales</taxon>
        <taxon>Vibrionaceae</taxon>
        <taxon>Vibrio</taxon>
    </lineage>
</organism>
<comment type="caution">
    <text evidence="10">The sequence shown here is derived from an EMBL/GenBank/DDBJ whole genome shotgun (WGS) entry which is preliminary data.</text>
</comment>
<dbReference type="RefSeq" id="WP_205156573.1">
    <property type="nucleotide sequence ID" value="NZ_JAFEUM010000001.1"/>
</dbReference>
<dbReference type="Pfam" id="PF00486">
    <property type="entry name" value="Trans_reg_C"/>
    <property type="match status" value="1"/>
</dbReference>
<proteinExistence type="predicted"/>
<dbReference type="InterPro" id="IPR036388">
    <property type="entry name" value="WH-like_DNA-bd_sf"/>
</dbReference>
<dbReference type="SMART" id="SM00448">
    <property type="entry name" value="REC"/>
    <property type="match status" value="1"/>
</dbReference>
<dbReference type="InterPro" id="IPR001867">
    <property type="entry name" value="OmpR/PhoB-type_DNA-bd"/>
</dbReference>
<evidence type="ECO:0000256" key="6">
    <source>
        <dbReference type="PROSITE-ProRule" id="PRU00169"/>
    </source>
</evidence>
<dbReference type="PANTHER" id="PTHR48111">
    <property type="entry name" value="REGULATOR OF RPOS"/>
    <property type="match status" value="1"/>
</dbReference>
<dbReference type="Gene3D" id="1.10.10.10">
    <property type="entry name" value="Winged helix-like DNA-binding domain superfamily/Winged helix DNA-binding domain"/>
    <property type="match status" value="1"/>
</dbReference>
<keyword evidence="5" id="KW-0804">Transcription</keyword>
<evidence type="ECO:0000313" key="10">
    <source>
        <dbReference type="EMBL" id="MBM7034921.1"/>
    </source>
</evidence>
<dbReference type="SMART" id="SM00862">
    <property type="entry name" value="Trans_reg_C"/>
    <property type="match status" value="1"/>
</dbReference>
<evidence type="ECO:0000256" key="7">
    <source>
        <dbReference type="PROSITE-ProRule" id="PRU01091"/>
    </source>
</evidence>
<dbReference type="Pfam" id="PF00072">
    <property type="entry name" value="Response_reg"/>
    <property type="match status" value="1"/>
</dbReference>
<accession>A0ABS2HGK6</accession>
<dbReference type="InterPro" id="IPR039420">
    <property type="entry name" value="WalR-like"/>
</dbReference>
<dbReference type="PROSITE" id="PS51755">
    <property type="entry name" value="OMPR_PHOB"/>
    <property type="match status" value="1"/>
</dbReference>
<keyword evidence="4 7" id="KW-0238">DNA-binding</keyword>
<keyword evidence="11" id="KW-1185">Reference proteome</keyword>
<feature type="DNA-binding region" description="OmpR/PhoB-type" evidence="7">
    <location>
        <begin position="126"/>
        <end position="225"/>
    </location>
</feature>
<evidence type="ECO:0000256" key="1">
    <source>
        <dbReference type="ARBA" id="ARBA00022553"/>
    </source>
</evidence>
<feature type="modified residue" description="4-aspartylphosphate" evidence="6">
    <location>
        <position position="53"/>
    </location>
</feature>
<protein>
    <submittedName>
        <fullName evidence="10">Response regulator transcription factor</fullName>
    </submittedName>
</protein>
<keyword evidence="2" id="KW-0902">Two-component regulatory system</keyword>
<name>A0ABS2HGK6_9VIBR</name>
<dbReference type="PANTHER" id="PTHR48111:SF1">
    <property type="entry name" value="TWO-COMPONENT RESPONSE REGULATOR ORR33"/>
    <property type="match status" value="1"/>
</dbReference>
<sequence>MNQTLLIAEDDKITAAVLAQKFSHAGYITHIVDQGDQVERAIYKFHPDCVVLDIGLPVLDGYEVLERIKSTFDGVIVFYTSHESDLNEISALQKGVDDIVFKSKDSQILIERVKRLLSSQPEKRESHIVDVNNLALNAKNQWCQLNGQPISLSESEFEILFYLAQHHDQVITREQFYLAIKGIAYDGKSRSFDLNISRIKDKLSRAGANKTLIKSVRGKGYMLLSDEC</sequence>
<dbReference type="Gene3D" id="3.40.50.2300">
    <property type="match status" value="1"/>
</dbReference>
<dbReference type="CDD" id="cd00383">
    <property type="entry name" value="trans_reg_C"/>
    <property type="match status" value="1"/>
</dbReference>